<dbReference type="InterPro" id="IPR014016">
    <property type="entry name" value="UvrD-like_ATP-bd"/>
</dbReference>
<dbReference type="GO" id="GO:0003677">
    <property type="term" value="F:DNA binding"/>
    <property type="evidence" value="ECO:0007669"/>
    <property type="project" value="UniProtKB-KW"/>
</dbReference>
<gene>
    <name evidence="14" type="ORF">SAMN02745243_01334</name>
</gene>
<evidence type="ECO:0000313" key="14">
    <source>
        <dbReference type="EMBL" id="SHJ77035.1"/>
    </source>
</evidence>
<dbReference type="Pfam" id="PF00580">
    <property type="entry name" value="UvrD-helicase"/>
    <property type="match status" value="1"/>
</dbReference>
<dbReference type="PROSITE" id="PS51217">
    <property type="entry name" value="UVRD_HELICASE_CTER"/>
    <property type="match status" value="1"/>
</dbReference>
<dbReference type="OrthoDB" id="9810135at2"/>
<keyword evidence="4 11" id="KW-0347">Helicase</keyword>
<evidence type="ECO:0000256" key="2">
    <source>
        <dbReference type="ARBA" id="ARBA00022741"/>
    </source>
</evidence>
<accession>A0A1M6M0P9</accession>
<keyword evidence="5 11" id="KW-0067">ATP-binding</keyword>
<keyword evidence="3 11" id="KW-0378">Hydrolase</keyword>
<evidence type="ECO:0000256" key="11">
    <source>
        <dbReference type="PROSITE-ProRule" id="PRU00560"/>
    </source>
</evidence>
<evidence type="ECO:0000259" key="12">
    <source>
        <dbReference type="PROSITE" id="PS51198"/>
    </source>
</evidence>
<dbReference type="CDD" id="cd18807">
    <property type="entry name" value="SF1_C_UvrD"/>
    <property type="match status" value="1"/>
</dbReference>
<keyword evidence="7" id="KW-0413">Isomerase</keyword>
<keyword evidence="15" id="KW-1185">Reference proteome</keyword>
<dbReference type="SUPFAM" id="SSF52540">
    <property type="entry name" value="P-loop containing nucleoside triphosphate hydrolases"/>
    <property type="match status" value="1"/>
</dbReference>
<evidence type="ECO:0000256" key="8">
    <source>
        <dbReference type="ARBA" id="ARBA00034617"/>
    </source>
</evidence>
<dbReference type="STRING" id="1121950.SAMN02745243_01334"/>
<dbReference type="Gene3D" id="1.10.10.160">
    <property type="match status" value="1"/>
</dbReference>
<name>A0A1M6M0P9_9FIRM</name>
<dbReference type="AlphaFoldDB" id="A0A1M6M0P9"/>
<dbReference type="EMBL" id="FQZY01000016">
    <property type="protein sequence ID" value="SHJ77035.1"/>
    <property type="molecule type" value="Genomic_DNA"/>
</dbReference>
<evidence type="ECO:0000259" key="13">
    <source>
        <dbReference type="PROSITE" id="PS51217"/>
    </source>
</evidence>
<comment type="catalytic activity">
    <reaction evidence="10">
        <text>ATP + H2O = ADP + phosphate + H(+)</text>
        <dbReference type="Rhea" id="RHEA:13065"/>
        <dbReference type="ChEBI" id="CHEBI:15377"/>
        <dbReference type="ChEBI" id="CHEBI:15378"/>
        <dbReference type="ChEBI" id="CHEBI:30616"/>
        <dbReference type="ChEBI" id="CHEBI:43474"/>
        <dbReference type="ChEBI" id="CHEBI:456216"/>
        <dbReference type="EC" id="5.6.2.4"/>
    </reaction>
</comment>
<evidence type="ECO:0000256" key="4">
    <source>
        <dbReference type="ARBA" id="ARBA00022806"/>
    </source>
</evidence>
<dbReference type="GO" id="GO:0005829">
    <property type="term" value="C:cytosol"/>
    <property type="evidence" value="ECO:0007669"/>
    <property type="project" value="TreeGrafter"/>
</dbReference>
<dbReference type="GO" id="GO:0033202">
    <property type="term" value="C:DNA helicase complex"/>
    <property type="evidence" value="ECO:0007669"/>
    <property type="project" value="TreeGrafter"/>
</dbReference>
<keyword evidence="2 11" id="KW-0547">Nucleotide-binding</keyword>
<dbReference type="InterPro" id="IPR013986">
    <property type="entry name" value="DExx_box_DNA_helicase_dom_sf"/>
</dbReference>
<evidence type="ECO:0000313" key="15">
    <source>
        <dbReference type="Proteomes" id="UP000184301"/>
    </source>
</evidence>
<dbReference type="EC" id="5.6.2.4" evidence="9"/>
<evidence type="ECO:0000256" key="10">
    <source>
        <dbReference type="ARBA" id="ARBA00048988"/>
    </source>
</evidence>
<dbReference type="Gene3D" id="3.40.50.300">
    <property type="entry name" value="P-loop containing nucleotide triphosphate hydrolases"/>
    <property type="match status" value="2"/>
</dbReference>
<dbReference type="InterPro" id="IPR000212">
    <property type="entry name" value="DNA_helicase_UvrD/REP"/>
</dbReference>
<evidence type="ECO:0000256" key="3">
    <source>
        <dbReference type="ARBA" id="ARBA00022801"/>
    </source>
</evidence>
<evidence type="ECO:0000256" key="1">
    <source>
        <dbReference type="ARBA" id="ARBA00009922"/>
    </source>
</evidence>
<dbReference type="PANTHER" id="PTHR11070:SF2">
    <property type="entry name" value="ATP-DEPENDENT DNA HELICASE SRS2"/>
    <property type="match status" value="1"/>
</dbReference>
<evidence type="ECO:0000256" key="6">
    <source>
        <dbReference type="ARBA" id="ARBA00023125"/>
    </source>
</evidence>
<dbReference type="CDD" id="cd17932">
    <property type="entry name" value="DEXQc_UvrD"/>
    <property type="match status" value="1"/>
</dbReference>
<dbReference type="Gene3D" id="1.10.486.10">
    <property type="entry name" value="PCRA, domain 4"/>
    <property type="match status" value="1"/>
</dbReference>
<evidence type="ECO:0000256" key="9">
    <source>
        <dbReference type="ARBA" id="ARBA00034808"/>
    </source>
</evidence>
<organism evidence="14 15">
    <name type="scientific">Hespellia stercorisuis DSM 15480</name>
    <dbReference type="NCBI Taxonomy" id="1121950"/>
    <lineage>
        <taxon>Bacteria</taxon>
        <taxon>Bacillati</taxon>
        <taxon>Bacillota</taxon>
        <taxon>Clostridia</taxon>
        <taxon>Lachnospirales</taxon>
        <taxon>Lachnospiraceae</taxon>
        <taxon>Hespellia</taxon>
    </lineage>
</organism>
<comment type="catalytic activity">
    <reaction evidence="8">
        <text>Couples ATP hydrolysis with the unwinding of duplex DNA by translocating in the 3'-5' direction.</text>
        <dbReference type="EC" id="5.6.2.4"/>
    </reaction>
</comment>
<dbReference type="Proteomes" id="UP000184301">
    <property type="component" value="Unassembled WGS sequence"/>
</dbReference>
<reference evidence="14 15" key="1">
    <citation type="submission" date="2016-11" db="EMBL/GenBank/DDBJ databases">
        <authorList>
            <person name="Jaros S."/>
            <person name="Januszkiewicz K."/>
            <person name="Wedrychowicz H."/>
        </authorList>
    </citation>
    <scope>NUCLEOTIDE SEQUENCE [LARGE SCALE GENOMIC DNA]</scope>
    <source>
        <strain evidence="14 15">DSM 15480</strain>
    </source>
</reference>
<protein>
    <recommendedName>
        <fullName evidence="9">DNA 3'-5' helicase</fullName>
        <ecNumber evidence="9">5.6.2.4</ecNumber>
    </recommendedName>
</protein>
<evidence type="ECO:0000256" key="7">
    <source>
        <dbReference type="ARBA" id="ARBA00023235"/>
    </source>
</evidence>
<feature type="binding site" evidence="11">
    <location>
        <begin position="22"/>
        <end position="29"/>
    </location>
    <ligand>
        <name>ATP</name>
        <dbReference type="ChEBI" id="CHEBI:30616"/>
    </ligand>
</feature>
<feature type="domain" description="UvrD-like helicase C-terminal" evidence="13">
    <location>
        <begin position="281"/>
        <end position="543"/>
    </location>
</feature>
<sequence length="614" mass="72001">MSLNQAQYEAIVHNQGPCLVLAGPGSGKTLTIVKRIEYLIKKYKVRPEDILVITFTKYASVEMKKRFRYLMKDEHVPVTFGTFHGIYYGILKWAYGFGPQNLLSEEEKYALLRSVCEQIDAEDLGDSADEKEFLQDIATEIGRVKNNLLEIDEFVSTVCRPGTFREIFRMYEERRKKEKKIDFDDMLVLCYQLFKSRPDILKKWQEKFKYILIDEFQDINQVQYDVIKMLAAPENNMFVVGDDDQSIYAFRGARPEIMFRFKEDYPDAKELLLNVNYRSTQNIVNQSLKVIGNNETRFVKKIEAEKEKGETVHVQEVRDPVEESLYVISEIQKKTAEGIPPEKIAVLFRTNTDAGALAETLLEHNVEFQMREHIHNIYDHFVGENIKTYFQMAVGSRQRRDFLAVMNRPNRYIGRDSLESGPVSFESLRRFYCDKSWMQDRIDQFELDLRMMKKMAPYAAIQYLRKRVGYDDFLRDYALYRKVDRKEYMEVLSEIEERSKSFATLEEWISHVEDYKAALQSKAKNRQEAQRGIHLMTMHGAKGLEFDTVFVICANEGSIPHKKAVLPEEIEEERRLFYVAMTRAKEKLIISYTKNKNGKDCNPSRFVDELFVGV</sequence>
<dbReference type="GO" id="GO:0005524">
    <property type="term" value="F:ATP binding"/>
    <property type="evidence" value="ECO:0007669"/>
    <property type="project" value="UniProtKB-UniRule"/>
</dbReference>
<dbReference type="PROSITE" id="PS51198">
    <property type="entry name" value="UVRD_HELICASE_ATP_BIND"/>
    <property type="match status" value="1"/>
</dbReference>
<dbReference type="InterPro" id="IPR027417">
    <property type="entry name" value="P-loop_NTPase"/>
</dbReference>
<keyword evidence="6" id="KW-0238">DNA-binding</keyword>
<dbReference type="GO" id="GO:0000725">
    <property type="term" value="P:recombinational repair"/>
    <property type="evidence" value="ECO:0007669"/>
    <property type="project" value="TreeGrafter"/>
</dbReference>
<dbReference type="PANTHER" id="PTHR11070">
    <property type="entry name" value="UVRD / RECB / PCRA DNA HELICASE FAMILY MEMBER"/>
    <property type="match status" value="1"/>
</dbReference>
<comment type="similarity">
    <text evidence="1">Belongs to the helicase family. UvrD subfamily.</text>
</comment>
<feature type="domain" description="UvrD-like helicase ATP-binding" evidence="12">
    <location>
        <begin position="1"/>
        <end position="280"/>
    </location>
</feature>
<proteinExistence type="inferred from homology"/>
<dbReference type="Pfam" id="PF13361">
    <property type="entry name" value="UvrD_C"/>
    <property type="match status" value="1"/>
</dbReference>
<dbReference type="GO" id="GO:0043138">
    <property type="term" value="F:3'-5' DNA helicase activity"/>
    <property type="evidence" value="ECO:0007669"/>
    <property type="project" value="UniProtKB-EC"/>
</dbReference>
<evidence type="ECO:0000256" key="5">
    <source>
        <dbReference type="ARBA" id="ARBA00022840"/>
    </source>
</evidence>
<dbReference type="RefSeq" id="WP_073107233.1">
    <property type="nucleotide sequence ID" value="NZ_FQZY01000016.1"/>
</dbReference>
<dbReference type="GO" id="GO:0016887">
    <property type="term" value="F:ATP hydrolysis activity"/>
    <property type="evidence" value="ECO:0007669"/>
    <property type="project" value="RHEA"/>
</dbReference>
<dbReference type="InterPro" id="IPR014017">
    <property type="entry name" value="DNA_helicase_UvrD-like_C"/>
</dbReference>